<evidence type="ECO:0000256" key="2">
    <source>
        <dbReference type="ARBA" id="ARBA00004370"/>
    </source>
</evidence>
<dbReference type="InterPro" id="IPR036396">
    <property type="entry name" value="Cyt_P450_sf"/>
</dbReference>
<evidence type="ECO:0000256" key="12">
    <source>
        <dbReference type="ARBA" id="ARBA00023136"/>
    </source>
</evidence>
<dbReference type="EMBL" id="KL142421">
    <property type="protein sequence ID" value="KDR66637.1"/>
    <property type="molecule type" value="Genomic_DNA"/>
</dbReference>
<evidence type="ECO:0000256" key="4">
    <source>
        <dbReference type="ARBA" id="ARBA00010617"/>
    </source>
</evidence>
<evidence type="ECO:0008006" key="16">
    <source>
        <dbReference type="Google" id="ProtNLM"/>
    </source>
</evidence>
<dbReference type="GO" id="GO:0020037">
    <property type="term" value="F:heme binding"/>
    <property type="evidence" value="ECO:0007669"/>
    <property type="project" value="InterPro"/>
</dbReference>
<evidence type="ECO:0000256" key="13">
    <source>
        <dbReference type="PIRSR" id="PIRSR602403-1"/>
    </source>
</evidence>
<evidence type="ECO:0000313" key="15">
    <source>
        <dbReference type="Proteomes" id="UP000027222"/>
    </source>
</evidence>
<dbReference type="InterPro" id="IPR050121">
    <property type="entry name" value="Cytochrome_P450_monoxygenase"/>
</dbReference>
<evidence type="ECO:0000256" key="7">
    <source>
        <dbReference type="ARBA" id="ARBA00022723"/>
    </source>
</evidence>
<dbReference type="SUPFAM" id="SSF48264">
    <property type="entry name" value="Cytochrome P450"/>
    <property type="match status" value="1"/>
</dbReference>
<keyword evidence="9" id="KW-0560">Oxidoreductase</keyword>
<evidence type="ECO:0000256" key="8">
    <source>
        <dbReference type="ARBA" id="ARBA00022989"/>
    </source>
</evidence>
<evidence type="ECO:0000256" key="10">
    <source>
        <dbReference type="ARBA" id="ARBA00023004"/>
    </source>
</evidence>
<dbReference type="GO" id="GO:0016705">
    <property type="term" value="F:oxidoreductase activity, acting on paired donors, with incorporation or reduction of molecular oxygen"/>
    <property type="evidence" value="ECO:0007669"/>
    <property type="project" value="InterPro"/>
</dbReference>
<keyword evidence="10 13" id="KW-0408">Iron</keyword>
<dbReference type="Gene3D" id="1.10.630.10">
    <property type="entry name" value="Cytochrome P450"/>
    <property type="match status" value="1"/>
</dbReference>
<dbReference type="PRINTS" id="PR00385">
    <property type="entry name" value="P450"/>
</dbReference>
<dbReference type="InterPro" id="IPR002403">
    <property type="entry name" value="Cyt_P450_E_grp-IV"/>
</dbReference>
<evidence type="ECO:0000256" key="1">
    <source>
        <dbReference type="ARBA" id="ARBA00001971"/>
    </source>
</evidence>
<keyword evidence="15" id="KW-1185">Reference proteome</keyword>
<keyword evidence="7 13" id="KW-0479">Metal-binding</keyword>
<evidence type="ECO:0000256" key="5">
    <source>
        <dbReference type="ARBA" id="ARBA00022617"/>
    </source>
</evidence>
<dbReference type="InterPro" id="IPR001128">
    <property type="entry name" value="Cyt_P450"/>
</dbReference>
<evidence type="ECO:0000256" key="9">
    <source>
        <dbReference type="ARBA" id="ARBA00023002"/>
    </source>
</evidence>
<dbReference type="STRING" id="685588.A0A067S9K8"/>
<evidence type="ECO:0000313" key="14">
    <source>
        <dbReference type="EMBL" id="KDR66637.1"/>
    </source>
</evidence>
<dbReference type="PANTHER" id="PTHR24305">
    <property type="entry name" value="CYTOCHROME P450"/>
    <property type="match status" value="1"/>
</dbReference>
<keyword evidence="11" id="KW-0503">Monooxygenase</keyword>
<comment type="similarity">
    <text evidence="4">Belongs to the cytochrome P450 family.</text>
</comment>
<comment type="cofactor">
    <cofactor evidence="1 13">
        <name>heme</name>
        <dbReference type="ChEBI" id="CHEBI:30413"/>
    </cofactor>
</comment>
<organism evidence="14 15">
    <name type="scientific">Galerina marginata (strain CBS 339.88)</name>
    <dbReference type="NCBI Taxonomy" id="685588"/>
    <lineage>
        <taxon>Eukaryota</taxon>
        <taxon>Fungi</taxon>
        <taxon>Dikarya</taxon>
        <taxon>Basidiomycota</taxon>
        <taxon>Agaricomycotina</taxon>
        <taxon>Agaricomycetes</taxon>
        <taxon>Agaricomycetidae</taxon>
        <taxon>Agaricales</taxon>
        <taxon>Agaricineae</taxon>
        <taxon>Strophariaceae</taxon>
        <taxon>Galerina</taxon>
    </lineage>
</organism>
<evidence type="ECO:0000256" key="3">
    <source>
        <dbReference type="ARBA" id="ARBA00004721"/>
    </source>
</evidence>
<proteinExistence type="inferred from homology"/>
<dbReference type="AlphaFoldDB" id="A0A067S9K8"/>
<evidence type="ECO:0000256" key="11">
    <source>
        <dbReference type="ARBA" id="ARBA00023033"/>
    </source>
</evidence>
<comment type="pathway">
    <text evidence="3">Secondary metabolite biosynthesis; terpenoid biosynthesis.</text>
</comment>
<dbReference type="HOGENOM" id="CLU_001570_14_7_1"/>
<feature type="binding site" description="axial binding residue" evidence="13">
    <location>
        <position position="164"/>
    </location>
    <ligand>
        <name>heme</name>
        <dbReference type="ChEBI" id="CHEBI:30413"/>
    </ligand>
    <ligandPart>
        <name>Fe</name>
        <dbReference type="ChEBI" id="CHEBI:18248"/>
    </ligandPart>
</feature>
<dbReference type="PRINTS" id="PR00465">
    <property type="entry name" value="EP450IV"/>
</dbReference>
<keyword evidence="12" id="KW-0472">Membrane</keyword>
<keyword evidence="5 13" id="KW-0349">Heme</keyword>
<dbReference type="GO" id="GO:0005506">
    <property type="term" value="F:iron ion binding"/>
    <property type="evidence" value="ECO:0007669"/>
    <property type="project" value="InterPro"/>
</dbReference>
<dbReference type="GO" id="GO:0004497">
    <property type="term" value="F:monooxygenase activity"/>
    <property type="evidence" value="ECO:0007669"/>
    <property type="project" value="UniProtKB-KW"/>
</dbReference>
<dbReference type="Pfam" id="PF00067">
    <property type="entry name" value="p450"/>
    <property type="match status" value="1"/>
</dbReference>
<comment type="subcellular location">
    <subcellularLocation>
        <location evidence="2">Membrane</location>
    </subcellularLocation>
</comment>
<dbReference type="Proteomes" id="UP000027222">
    <property type="component" value="Unassembled WGS sequence"/>
</dbReference>
<dbReference type="GO" id="GO:0016020">
    <property type="term" value="C:membrane"/>
    <property type="evidence" value="ECO:0007669"/>
    <property type="project" value="UniProtKB-SubCell"/>
</dbReference>
<keyword evidence="8" id="KW-1133">Transmembrane helix</keyword>
<name>A0A067S9K8_GALM3</name>
<accession>A0A067S9K8</accession>
<reference evidence="15" key="1">
    <citation type="journal article" date="2014" name="Proc. Natl. Acad. Sci. U.S.A.">
        <title>Extensive sampling of basidiomycete genomes demonstrates inadequacy of the white-rot/brown-rot paradigm for wood decay fungi.</title>
        <authorList>
            <person name="Riley R."/>
            <person name="Salamov A.A."/>
            <person name="Brown D.W."/>
            <person name="Nagy L.G."/>
            <person name="Floudas D."/>
            <person name="Held B.W."/>
            <person name="Levasseur A."/>
            <person name="Lombard V."/>
            <person name="Morin E."/>
            <person name="Otillar R."/>
            <person name="Lindquist E.A."/>
            <person name="Sun H."/>
            <person name="LaButti K.M."/>
            <person name="Schmutz J."/>
            <person name="Jabbour D."/>
            <person name="Luo H."/>
            <person name="Baker S.E."/>
            <person name="Pisabarro A.G."/>
            <person name="Walton J.D."/>
            <person name="Blanchette R.A."/>
            <person name="Henrissat B."/>
            <person name="Martin F."/>
            <person name="Cullen D."/>
            <person name="Hibbett D.S."/>
            <person name="Grigoriev I.V."/>
        </authorList>
    </citation>
    <scope>NUCLEOTIDE SEQUENCE [LARGE SCALE GENOMIC DNA]</scope>
    <source>
        <strain evidence="15">CBS 339.88</strain>
    </source>
</reference>
<sequence>MIGSDTTSGVLIYTFYLLISNKHAYHRLREELDANFSDPDKHISNATLAALPYLNAIVYESLRLGTPLPGPPRVTPKGGMTIDGAYIPEGMVVGMNPYVQETSEENFYPAPTAYKPEHWLPEGLGPGTITRKTAIMSFSYGTFWIFFISQSFVAYNRLPGAFECLRRALAIQELQIVVARMILAYDLSFAPTFDSNKFMDGVEDREIALFAQHVL</sequence>
<dbReference type="PANTHER" id="PTHR24305:SF166">
    <property type="entry name" value="CYTOCHROME P450 12A4, MITOCHONDRIAL-RELATED"/>
    <property type="match status" value="1"/>
</dbReference>
<gene>
    <name evidence="14" type="ORF">GALMADRAFT_80550</name>
</gene>
<dbReference type="OrthoDB" id="6692864at2759"/>
<protein>
    <recommendedName>
        <fullName evidence="16">Cytochrome P450</fullName>
    </recommendedName>
</protein>
<keyword evidence="6" id="KW-0812">Transmembrane</keyword>
<evidence type="ECO:0000256" key="6">
    <source>
        <dbReference type="ARBA" id="ARBA00022692"/>
    </source>
</evidence>